<reference evidence="3 4" key="1">
    <citation type="submission" date="2024-01" db="EMBL/GenBank/DDBJ databases">
        <title>Genome insights into Plantactinospora sonchi sp. nov.</title>
        <authorList>
            <person name="Wang L."/>
        </authorList>
    </citation>
    <scope>NUCLEOTIDE SEQUENCE [LARGE SCALE GENOMIC DNA]</scope>
    <source>
        <strain evidence="3 4">NEAU-QY2</strain>
    </source>
</reference>
<keyword evidence="4" id="KW-1185">Reference proteome</keyword>
<accession>A0ABU7S5W4</accession>
<keyword evidence="2" id="KW-1133">Transmembrane helix</keyword>
<organism evidence="3 4">
    <name type="scientific">Plantactinospora sonchi</name>
    <dbReference type="NCBI Taxonomy" id="1544735"/>
    <lineage>
        <taxon>Bacteria</taxon>
        <taxon>Bacillati</taxon>
        <taxon>Actinomycetota</taxon>
        <taxon>Actinomycetes</taxon>
        <taxon>Micromonosporales</taxon>
        <taxon>Micromonosporaceae</taxon>
        <taxon>Plantactinospora</taxon>
    </lineage>
</organism>
<gene>
    <name evidence="3" type="ORF">V1633_36410</name>
</gene>
<evidence type="ECO:0000256" key="2">
    <source>
        <dbReference type="SAM" id="Phobius"/>
    </source>
</evidence>
<dbReference type="Proteomes" id="UP001332243">
    <property type="component" value="Unassembled WGS sequence"/>
</dbReference>
<comment type="caution">
    <text evidence="3">The sequence shown here is derived from an EMBL/GenBank/DDBJ whole genome shotgun (WGS) entry which is preliminary data.</text>
</comment>
<feature type="region of interest" description="Disordered" evidence="1">
    <location>
        <begin position="65"/>
        <end position="104"/>
    </location>
</feature>
<name>A0ABU7S5W4_9ACTN</name>
<evidence type="ECO:0000313" key="4">
    <source>
        <dbReference type="Proteomes" id="UP001332243"/>
    </source>
</evidence>
<dbReference type="RefSeq" id="WP_331218739.1">
    <property type="nucleotide sequence ID" value="NZ_JAZGQK010000047.1"/>
</dbReference>
<protein>
    <submittedName>
        <fullName evidence="3">Uncharacterized protein</fullName>
    </submittedName>
</protein>
<evidence type="ECO:0000313" key="3">
    <source>
        <dbReference type="EMBL" id="MEE6263946.1"/>
    </source>
</evidence>
<proteinExistence type="predicted"/>
<sequence>MRTEEDLRALFAAREDLAPDQRQVLEGTREAVARRRRRRTAGAAAAAAIVVAAAVPVAARLGSGPTGQGTTIPDVAAPAASTASSQPAGQAPARPRPPFAFTIRPSSTAGFEIQPTAVNPDLQIATIRVAGQTQTRAELYVYRPGTEHRAGWDLSRDPVRVQVNGAPAWYSVQDAHSAIRWEHAPGGWAVINTSGSAMPKQTLISLAQAVQFTTPYPAKVPYRLSYLPAGFTPFHVAQGTPTARTVVQFQARGGNAGVMDIAILDGSPSKRTGWRADLAMAGRPAQCTDLVDGYRCAVDFGEFTVDVGSGTVPRAEIAKVVAGMSFAVWGDPATWYDIDTALPGR</sequence>
<feature type="compositionally biased region" description="Low complexity" evidence="1">
    <location>
        <begin position="76"/>
        <end position="93"/>
    </location>
</feature>
<evidence type="ECO:0000256" key="1">
    <source>
        <dbReference type="SAM" id="MobiDB-lite"/>
    </source>
</evidence>
<dbReference type="EMBL" id="JAZGQK010000047">
    <property type="protein sequence ID" value="MEE6263946.1"/>
    <property type="molecule type" value="Genomic_DNA"/>
</dbReference>
<feature type="transmembrane region" description="Helical" evidence="2">
    <location>
        <begin position="41"/>
        <end position="59"/>
    </location>
</feature>
<keyword evidence="2" id="KW-0812">Transmembrane</keyword>
<keyword evidence="2" id="KW-0472">Membrane</keyword>